<organism evidence="5 6">
    <name type="scientific">Posidoniimonas polymericola</name>
    <dbReference type="NCBI Taxonomy" id="2528002"/>
    <lineage>
        <taxon>Bacteria</taxon>
        <taxon>Pseudomonadati</taxon>
        <taxon>Planctomycetota</taxon>
        <taxon>Planctomycetia</taxon>
        <taxon>Pirellulales</taxon>
        <taxon>Lacipirellulaceae</taxon>
        <taxon>Posidoniimonas</taxon>
    </lineage>
</organism>
<protein>
    <submittedName>
        <fullName evidence="5">Pentachlorophenol 4-monooxygenase</fullName>
        <ecNumber evidence="5">1.14.13.50</ecNumber>
    </submittedName>
</protein>
<feature type="domain" description="FAD-binding" evidence="4">
    <location>
        <begin position="256"/>
        <end position="330"/>
    </location>
</feature>
<keyword evidence="3" id="KW-0274">FAD</keyword>
<feature type="domain" description="FAD-binding" evidence="4">
    <location>
        <begin position="7"/>
        <end position="200"/>
    </location>
</feature>
<evidence type="ECO:0000313" key="5">
    <source>
        <dbReference type="EMBL" id="TWT77970.1"/>
    </source>
</evidence>
<keyword evidence="2" id="KW-0285">Flavoprotein</keyword>
<evidence type="ECO:0000256" key="2">
    <source>
        <dbReference type="ARBA" id="ARBA00022630"/>
    </source>
</evidence>
<accession>A0A5C5YT64</accession>
<name>A0A5C5YT64_9BACT</name>
<dbReference type="OrthoDB" id="9766816at2"/>
<comment type="cofactor">
    <cofactor evidence="1">
        <name>FAD</name>
        <dbReference type="ChEBI" id="CHEBI:57692"/>
    </cofactor>
</comment>
<gene>
    <name evidence="5" type="primary">pcpB</name>
    <name evidence="5" type="ORF">Pla123a_17690</name>
</gene>
<evidence type="ECO:0000259" key="4">
    <source>
        <dbReference type="Pfam" id="PF01494"/>
    </source>
</evidence>
<dbReference type="InterPro" id="IPR002938">
    <property type="entry name" value="FAD-bd"/>
</dbReference>
<dbReference type="InterPro" id="IPR036188">
    <property type="entry name" value="FAD/NAD-bd_sf"/>
</dbReference>
<proteinExistence type="predicted"/>
<dbReference type="InterPro" id="IPR050641">
    <property type="entry name" value="RIFMO-like"/>
</dbReference>
<evidence type="ECO:0000313" key="6">
    <source>
        <dbReference type="Proteomes" id="UP000318478"/>
    </source>
</evidence>
<dbReference type="GO" id="GO:0018677">
    <property type="term" value="F:pentachlorophenol monooxygenase activity"/>
    <property type="evidence" value="ECO:0007669"/>
    <property type="project" value="UniProtKB-EC"/>
</dbReference>
<dbReference type="Gene3D" id="3.50.50.60">
    <property type="entry name" value="FAD/NAD(P)-binding domain"/>
    <property type="match status" value="2"/>
</dbReference>
<dbReference type="Proteomes" id="UP000318478">
    <property type="component" value="Unassembled WGS sequence"/>
</dbReference>
<dbReference type="PANTHER" id="PTHR43004:SF19">
    <property type="entry name" value="BINDING MONOOXYGENASE, PUTATIVE (JCVI)-RELATED"/>
    <property type="match status" value="1"/>
</dbReference>
<reference evidence="5 6" key="1">
    <citation type="submission" date="2019-02" db="EMBL/GenBank/DDBJ databases">
        <title>Deep-cultivation of Planctomycetes and their phenomic and genomic characterization uncovers novel biology.</title>
        <authorList>
            <person name="Wiegand S."/>
            <person name="Jogler M."/>
            <person name="Boedeker C."/>
            <person name="Pinto D."/>
            <person name="Vollmers J."/>
            <person name="Rivas-Marin E."/>
            <person name="Kohn T."/>
            <person name="Peeters S.H."/>
            <person name="Heuer A."/>
            <person name="Rast P."/>
            <person name="Oberbeckmann S."/>
            <person name="Bunk B."/>
            <person name="Jeske O."/>
            <person name="Meyerdierks A."/>
            <person name="Storesund J.E."/>
            <person name="Kallscheuer N."/>
            <person name="Luecker S."/>
            <person name="Lage O.M."/>
            <person name="Pohl T."/>
            <person name="Merkel B.J."/>
            <person name="Hornburger P."/>
            <person name="Mueller R.-W."/>
            <person name="Bruemmer F."/>
            <person name="Labrenz M."/>
            <person name="Spormann A.M."/>
            <person name="Op Den Camp H."/>
            <person name="Overmann J."/>
            <person name="Amann R."/>
            <person name="Jetten M.S.M."/>
            <person name="Mascher T."/>
            <person name="Medema M.H."/>
            <person name="Devos D.P."/>
            <person name="Kaster A.-K."/>
            <person name="Ovreas L."/>
            <person name="Rohde M."/>
            <person name="Galperin M.Y."/>
            <person name="Jogler C."/>
        </authorList>
    </citation>
    <scope>NUCLEOTIDE SEQUENCE [LARGE SCALE GENOMIC DNA]</scope>
    <source>
        <strain evidence="5 6">Pla123a</strain>
    </source>
</reference>
<dbReference type="RefSeq" id="WP_146585943.1">
    <property type="nucleotide sequence ID" value="NZ_SJPO01000003.1"/>
</dbReference>
<dbReference type="AlphaFoldDB" id="A0A5C5YT64"/>
<keyword evidence="5" id="KW-0503">Monooxygenase</keyword>
<sequence length="381" mass="40781">MDQDLPLIVGAGPVGLAAALLLTEASPDGRPGPRIIDSQRSSRQLSKALAVNPRTLRILGPSGVAARMLELGKPITTAMVHARGRVVARVDLAQAGGEHPFMLALSQATSERLLGEALAERGVAVERGVTLAKCRVAGERAAAELHHPDGRLEQVTAPWILAADGAHSTVREQLGIALPGTTCEQRWRLVDVRIETPLAEDAAHIVQLPRGFGFLIRVVTGDEPSDGQLPLWRIITNTADPCGAIRDAGLLRHYERPDWASEFKVSHRAAASMQHGPFLLAGDAAHLHSPLGARGMNLGIEDAWALAELAAKGQLNRYGALRTPVDHRVVKKIDRITHIVRGESAATRAARRVMVALLAHVPAVQRAMVRTVMGLDHVLGV</sequence>
<keyword evidence="6" id="KW-1185">Reference proteome</keyword>
<dbReference type="EMBL" id="SJPO01000003">
    <property type="protein sequence ID" value="TWT77970.1"/>
    <property type="molecule type" value="Genomic_DNA"/>
</dbReference>
<comment type="caution">
    <text evidence="5">The sequence shown here is derived from an EMBL/GenBank/DDBJ whole genome shotgun (WGS) entry which is preliminary data.</text>
</comment>
<dbReference type="Pfam" id="PF01494">
    <property type="entry name" value="FAD_binding_3"/>
    <property type="match status" value="2"/>
</dbReference>
<dbReference type="GO" id="GO:0071949">
    <property type="term" value="F:FAD binding"/>
    <property type="evidence" value="ECO:0007669"/>
    <property type="project" value="InterPro"/>
</dbReference>
<dbReference type="PRINTS" id="PR00420">
    <property type="entry name" value="RNGMNOXGNASE"/>
</dbReference>
<dbReference type="EC" id="1.14.13.50" evidence="5"/>
<dbReference type="PANTHER" id="PTHR43004">
    <property type="entry name" value="TRK SYSTEM POTASSIUM UPTAKE PROTEIN"/>
    <property type="match status" value="1"/>
</dbReference>
<evidence type="ECO:0000256" key="3">
    <source>
        <dbReference type="ARBA" id="ARBA00022827"/>
    </source>
</evidence>
<evidence type="ECO:0000256" key="1">
    <source>
        <dbReference type="ARBA" id="ARBA00001974"/>
    </source>
</evidence>
<dbReference type="SUPFAM" id="SSF51905">
    <property type="entry name" value="FAD/NAD(P)-binding domain"/>
    <property type="match status" value="1"/>
</dbReference>
<keyword evidence="5" id="KW-0560">Oxidoreductase</keyword>